<dbReference type="InterPro" id="IPR008915">
    <property type="entry name" value="Peptidase_M50"/>
</dbReference>
<dbReference type="CDD" id="cd23081">
    <property type="entry name" value="cpPDZ_EcRseP-like"/>
    <property type="match status" value="1"/>
</dbReference>
<dbReference type="NCBIfam" id="TIGR00054">
    <property type="entry name" value="RIP metalloprotease RseP"/>
    <property type="match status" value="1"/>
</dbReference>
<evidence type="ECO:0000259" key="12">
    <source>
        <dbReference type="PROSITE" id="PS50106"/>
    </source>
</evidence>
<dbReference type="GO" id="GO:0006508">
    <property type="term" value="P:proteolysis"/>
    <property type="evidence" value="ECO:0007669"/>
    <property type="project" value="UniProtKB-KW"/>
</dbReference>
<evidence type="ECO:0000256" key="11">
    <source>
        <dbReference type="RuleBase" id="RU362031"/>
    </source>
</evidence>
<dbReference type="GO" id="GO:0046872">
    <property type="term" value="F:metal ion binding"/>
    <property type="evidence" value="ECO:0007669"/>
    <property type="project" value="UniProtKB-KW"/>
</dbReference>
<reference evidence="14" key="1">
    <citation type="submission" date="2016-10" db="EMBL/GenBank/DDBJ databases">
        <authorList>
            <person name="Varghese N."/>
            <person name="Submissions S."/>
        </authorList>
    </citation>
    <scope>NUCLEOTIDE SEQUENCE [LARGE SCALE GENOMIC DNA]</scope>
    <source>
        <strain evidence="14">CGMCC 1.10971</strain>
    </source>
</reference>
<evidence type="ECO:0000256" key="5">
    <source>
        <dbReference type="ARBA" id="ARBA00022692"/>
    </source>
</evidence>
<comment type="subcellular location">
    <subcellularLocation>
        <location evidence="2">Membrane</location>
        <topology evidence="2">Multi-pass membrane protein</topology>
    </subcellularLocation>
</comment>
<evidence type="ECO:0000256" key="9">
    <source>
        <dbReference type="ARBA" id="ARBA00023049"/>
    </source>
</evidence>
<evidence type="ECO:0000256" key="1">
    <source>
        <dbReference type="ARBA" id="ARBA00001947"/>
    </source>
</evidence>
<evidence type="ECO:0000256" key="10">
    <source>
        <dbReference type="ARBA" id="ARBA00023136"/>
    </source>
</evidence>
<evidence type="ECO:0000256" key="4">
    <source>
        <dbReference type="ARBA" id="ARBA00022670"/>
    </source>
</evidence>
<keyword evidence="7 11" id="KW-0862">Zinc</keyword>
<protein>
    <recommendedName>
        <fullName evidence="11">Zinc metalloprotease</fullName>
        <ecNumber evidence="11">3.4.24.-</ecNumber>
    </recommendedName>
</protein>
<dbReference type="NCBIfam" id="NF008046">
    <property type="entry name" value="PRK10779.1"/>
    <property type="match status" value="1"/>
</dbReference>
<keyword evidence="5 11" id="KW-0812">Transmembrane</keyword>
<evidence type="ECO:0000313" key="13">
    <source>
        <dbReference type="EMBL" id="SFF99673.1"/>
    </source>
</evidence>
<dbReference type="PANTHER" id="PTHR42837:SF2">
    <property type="entry name" value="MEMBRANE METALLOPROTEASE ARASP2, CHLOROPLASTIC-RELATED"/>
    <property type="match status" value="1"/>
</dbReference>
<keyword evidence="11" id="KW-0479">Metal-binding</keyword>
<keyword evidence="6 11" id="KW-0378">Hydrolase</keyword>
<dbReference type="GO" id="GO:0004222">
    <property type="term" value="F:metalloendopeptidase activity"/>
    <property type="evidence" value="ECO:0007669"/>
    <property type="project" value="InterPro"/>
</dbReference>
<feature type="domain" description="PDZ" evidence="12">
    <location>
        <begin position="201"/>
        <end position="256"/>
    </location>
</feature>
<dbReference type="PANTHER" id="PTHR42837">
    <property type="entry name" value="REGULATOR OF SIGMA-E PROTEASE RSEP"/>
    <property type="match status" value="1"/>
</dbReference>
<dbReference type="SUPFAM" id="SSF50156">
    <property type="entry name" value="PDZ domain-like"/>
    <property type="match status" value="2"/>
</dbReference>
<dbReference type="STRING" id="1045558.SAMN05216175_102343"/>
<name>A0A1I2N7X4_9GAMM</name>
<dbReference type="CDD" id="cd06163">
    <property type="entry name" value="S2P-M50_PDZ_RseP-like"/>
    <property type="match status" value="2"/>
</dbReference>
<dbReference type="EC" id="3.4.24.-" evidence="11"/>
<keyword evidence="4 13" id="KW-0645">Protease</keyword>
<feature type="transmembrane region" description="Helical" evidence="11">
    <location>
        <begin position="6"/>
        <end position="28"/>
    </location>
</feature>
<dbReference type="PROSITE" id="PS50106">
    <property type="entry name" value="PDZ"/>
    <property type="match status" value="1"/>
</dbReference>
<organism evidence="13 14">
    <name type="scientific">Neptunomonas qingdaonensis</name>
    <dbReference type="NCBI Taxonomy" id="1045558"/>
    <lineage>
        <taxon>Bacteria</taxon>
        <taxon>Pseudomonadati</taxon>
        <taxon>Pseudomonadota</taxon>
        <taxon>Gammaproteobacteria</taxon>
        <taxon>Oceanospirillales</taxon>
        <taxon>Oceanospirillaceae</taxon>
        <taxon>Neptunomonas</taxon>
    </lineage>
</organism>
<comment type="similarity">
    <text evidence="3 11">Belongs to the peptidase M50B family.</text>
</comment>
<dbReference type="GO" id="GO:0016020">
    <property type="term" value="C:membrane"/>
    <property type="evidence" value="ECO:0007669"/>
    <property type="project" value="UniProtKB-SubCell"/>
</dbReference>
<keyword evidence="14" id="KW-1185">Reference proteome</keyword>
<dbReference type="InterPro" id="IPR036034">
    <property type="entry name" value="PDZ_sf"/>
</dbReference>
<comment type="cofactor">
    <cofactor evidence="1 11">
        <name>Zn(2+)</name>
        <dbReference type="ChEBI" id="CHEBI:29105"/>
    </cofactor>
</comment>
<keyword evidence="9 11" id="KW-0482">Metalloprotease</keyword>
<keyword evidence="8 11" id="KW-1133">Transmembrane helix</keyword>
<dbReference type="RefSeq" id="WP_090725041.1">
    <property type="nucleotide sequence ID" value="NZ_FOOU01000002.1"/>
</dbReference>
<dbReference type="AlphaFoldDB" id="A0A1I2N7X4"/>
<dbReference type="Pfam" id="PF02163">
    <property type="entry name" value="Peptidase_M50"/>
    <property type="match status" value="1"/>
</dbReference>
<proteinExistence type="inferred from homology"/>
<evidence type="ECO:0000256" key="7">
    <source>
        <dbReference type="ARBA" id="ARBA00022833"/>
    </source>
</evidence>
<dbReference type="Pfam" id="PF17820">
    <property type="entry name" value="PDZ_6"/>
    <property type="match status" value="2"/>
</dbReference>
<dbReference type="Proteomes" id="UP000198623">
    <property type="component" value="Unassembled WGS sequence"/>
</dbReference>
<accession>A0A1I2N7X4</accession>
<dbReference type="InterPro" id="IPR004387">
    <property type="entry name" value="Pept_M50_Zn"/>
</dbReference>
<feature type="transmembrane region" description="Helical" evidence="11">
    <location>
        <begin position="424"/>
        <end position="445"/>
    </location>
</feature>
<evidence type="ECO:0000313" key="14">
    <source>
        <dbReference type="Proteomes" id="UP000198623"/>
    </source>
</evidence>
<dbReference type="Gene3D" id="2.30.42.10">
    <property type="match status" value="2"/>
</dbReference>
<evidence type="ECO:0000256" key="6">
    <source>
        <dbReference type="ARBA" id="ARBA00022801"/>
    </source>
</evidence>
<evidence type="ECO:0000256" key="8">
    <source>
        <dbReference type="ARBA" id="ARBA00022989"/>
    </source>
</evidence>
<dbReference type="EMBL" id="FOOU01000002">
    <property type="protein sequence ID" value="SFF99673.1"/>
    <property type="molecule type" value="Genomic_DNA"/>
</dbReference>
<evidence type="ECO:0000256" key="3">
    <source>
        <dbReference type="ARBA" id="ARBA00007931"/>
    </source>
</evidence>
<feature type="transmembrane region" description="Helical" evidence="11">
    <location>
        <begin position="383"/>
        <end position="412"/>
    </location>
</feature>
<gene>
    <name evidence="13" type="ORF">SAMN05216175_102343</name>
</gene>
<evidence type="ECO:0000256" key="2">
    <source>
        <dbReference type="ARBA" id="ARBA00004141"/>
    </source>
</evidence>
<dbReference type="InterPro" id="IPR001478">
    <property type="entry name" value="PDZ"/>
</dbReference>
<sequence length="451" mass="48952">MEIIQTILATIVTLGILVTIHEWGHFWVARRCGVDVLRFSVGFGKSLWLHKGKDGTEYSISAIPLGGYVKMLDEREGTVPEHLKSRAFNNKPVIQRIAIVAAGPLVNLIFAVFAYWMMFVVGVSAVVPVIGSVETGSIAAKAGMPVGAEIVEVDGYPVRSWDEVNLRFASHIGESKQLFVSVISSATASPKVYTMALDNWNVDIEKESPLSAMGIRPYRPEVKPVLGQIVANGAADQAGLQVGDVIQKINDTRIDNWMALVDIIQQSPDQLLEVTIERNATVMVLRVTPERKVLEDGAVQGVIGAGVKAPEWPEHMLRNIQYGPIEAVGAAFNKTVHMVGLTLDSIWKMIEGVISVKNLSGPITIAKVAGASAASGFEPFVSFLAYLSISLGVLNLLPIPVLDGGHLLYYSIELITGRPVSEKIQVIGFKLGMFLLLSLMTLAIVNDFMRL</sequence>
<dbReference type="InterPro" id="IPR041489">
    <property type="entry name" value="PDZ_6"/>
</dbReference>
<keyword evidence="10 11" id="KW-0472">Membrane</keyword>
<dbReference type="OrthoDB" id="9782003at2"/>
<dbReference type="SMART" id="SM00228">
    <property type="entry name" value="PDZ"/>
    <property type="match status" value="2"/>
</dbReference>